<organism evidence="4 5">
    <name type="scientific">Populus tomentosa</name>
    <name type="common">Chinese white poplar</name>
    <dbReference type="NCBI Taxonomy" id="118781"/>
    <lineage>
        <taxon>Eukaryota</taxon>
        <taxon>Viridiplantae</taxon>
        <taxon>Streptophyta</taxon>
        <taxon>Embryophyta</taxon>
        <taxon>Tracheophyta</taxon>
        <taxon>Spermatophyta</taxon>
        <taxon>Magnoliopsida</taxon>
        <taxon>eudicotyledons</taxon>
        <taxon>Gunneridae</taxon>
        <taxon>Pentapetalae</taxon>
        <taxon>rosids</taxon>
        <taxon>fabids</taxon>
        <taxon>Malpighiales</taxon>
        <taxon>Salicaceae</taxon>
        <taxon>Saliceae</taxon>
        <taxon>Populus</taxon>
    </lineage>
</organism>
<keyword evidence="1" id="KW-0143">Chaperone</keyword>
<reference evidence="4" key="1">
    <citation type="journal article" date="2020" name="bioRxiv">
        <title>Hybrid origin of Populus tomentosa Carr. identified through genome sequencing and phylogenomic analysis.</title>
        <authorList>
            <person name="An X."/>
            <person name="Gao K."/>
            <person name="Chen Z."/>
            <person name="Li J."/>
            <person name="Yang X."/>
            <person name="Yang X."/>
            <person name="Zhou J."/>
            <person name="Guo T."/>
            <person name="Zhao T."/>
            <person name="Huang S."/>
            <person name="Miao D."/>
            <person name="Khan W.U."/>
            <person name="Rao P."/>
            <person name="Ye M."/>
            <person name="Lei B."/>
            <person name="Liao W."/>
            <person name="Wang J."/>
            <person name="Ji L."/>
            <person name="Li Y."/>
            <person name="Guo B."/>
            <person name="Mustafa N.S."/>
            <person name="Li S."/>
            <person name="Yun Q."/>
            <person name="Keller S.R."/>
            <person name="Mao J."/>
            <person name="Zhang R."/>
            <person name="Strauss S.H."/>
        </authorList>
    </citation>
    <scope>NUCLEOTIDE SEQUENCE</scope>
    <source>
        <strain evidence="4">GM15</strain>
        <tissue evidence="4">Leaf</tissue>
    </source>
</reference>
<feature type="region of interest" description="Disordered" evidence="2">
    <location>
        <begin position="117"/>
        <end position="179"/>
    </location>
</feature>
<evidence type="ECO:0000256" key="2">
    <source>
        <dbReference type="SAM" id="MobiDB-lite"/>
    </source>
</evidence>
<comment type="caution">
    <text evidence="4">The sequence shown here is derived from an EMBL/GenBank/DDBJ whole genome shotgun (WGS) entry which is preliminary data.</text>
</comment>
<dbReference type="CDD" id="cd10747">
    <property type="entry name" value="DnaJ_C"/>
    <property type="match status" value="1"/>
</dbReference>
<evidence type="ECO:0000313" key="4">
    <source>
        <dbReference type="EMBL" id="KAG6784148.1"/>
    </source>
</evidence>
<dbReference type="OrthoDB" id="550424at2759"/>
<protein>
    <recommendedName>
        <fullName evidence="3">Chaperone DnaJ C-terminal domain-containing protein</fullName>
    </recommendedName>
</protein>
<evidence type="ECO:0000256" key="1">
    <source>
        <dbReference type="ARBA" id="ARBA00023186"/>
    </source>
</evidence>
<dbReference type="PANTHER" id="PTHR24078:SF574">
    <property type="entry name" value="CHAPERONE DNAJ C-TERMINAL DOMAIN-CONTAINING PROTEIN"/>
    <property type="match status" value="1"/>
</dbReference>
<dbReference type="Pfam" id="PF01556">
    <property type="entry name" value="DnaJ_C"/>
    <property type="match status" value="1"/>
</dbReference>
<dbReference type="PANTHER" id="PTHR24078">
    <property type="entry name" value="DNAJ HOMOLOG SUBFAMILY C MEMBER"/>
    <property type="match status" value="1"/>
</dbReference>
<feature type="compositionally biased region" description="Low complexity" evidence="2">
    <location>
        <begin position="153"/>
        <end position="168"/>
    </location>
</feature>
<dbReference type="GO" id="GO:0051087">
    <property type="term" value="F:protein-folding chaperone binding"/>
    <property type="evidence" value="ECO:0007669"/>
    <property type="project" value="TreeGrafter"/>
</dbReference>
<dbReference type="AlphaFoldDB" id="A0A8X8A7D6"/>
<dbReference type="GO" id="GO:0051082">
    <property type="term" value="F:unfolded protein binding"/>
    <property type="evidence" value="ECO:0007669"/>
    <property type="project" value="TreeGrafter"/>
</dbReference>
<dbReference type="InterPro" id="IPR002939">
    <property type="entry name" value="DnaJ_C"/>
</dbReference>
<dbReference type="FunFam" id="2.60.260.20:FF:000006">
    <property type="entry name" value="DnaJ subfamily B member 13"/>
    <property type="match status" value="1"/>
</dbReference>
<keyword evidence="5" id="KW-1185">Reference proteome</keyword>
<dbReference type="Proteomes" id="UP000886885">
    <property type="component" value="Chromosome 2D"/>
</dbReference>
<dbReference type="EMBL" id="JAAWWB010000004">
    <property type="protein sequence ID" value="KAG6784148.1"/>
    <property type="molecule type" value="Genomic_DNA"/>
</dbReference>
<name>A0A8X8A7D6_POPTO</name>
<dbReference type="GO" id="GO:0005829">
    <property type="term" value="C:cytosol"/>
    <property type="evidence" value="ECO:0007669"/>
    <property type="project" value="TreeGrafter"/>
</dbReference>
<evidence type="ECO:0000313" key="5">
    <source>
        <dbReference type="Proteomes" id="UP000886885"/>
    </source>
</evidence>
<feature type="domain" description="Chaperone DnaJ C-terminal" evidence="3">
    <location>
        <begin position="183"/>
        <end position="368"/>
    </location>
</feature>
<evidence type="ECO:0000259" key="3">
    <source>
        <dbReference type="Pfam" id="PF01556"/>
    </source>
</evidence>
<gene>
    <name evidence="4" type="ORF">POTOM_009833</name>
</gene>
<sequence>MVDHPDILGIPAGAPISVQKKQAFNFKEFCKACLSIVTRWHRFRRKSSPTSPGEEELEAKFEAISHDPEELGYDTEDEKTMNGIHSLRYNADNMRGDNPSSPRGFFKHKSMDGCFPNISSPLSRPGSRKSPSLKPSFLKRNASRRSTDSHHGSSASLSRNASRNSTSNIMFSNSTGKMKPPAIERPLECTLDELCYGCMKKIKITRDVITNTGFVPMFYVHRSLLLLFSGISTVLLLNNRQIIQEEEILTIKVKPGWKKGTKITFEGMGNERRDSCPADIIFVIAEKRHSLFRREGEDLEIGVEIPLVKALTGCQISIPLLGGKRTSLLIDDIIYPGYERIIEGQGMPNTKEQGKRGSLKVVFLVEFPTELTDEQRSDILSILQDSS</sequence>
<accession>A0A8X8A7D6</accession>
<proteinExistence type="predicted"/>
<dbReference type="InterPro" id="IPR051339">
    <property type="entry name" value="DnaJ_subfamily_B"/>
</dbReference>